<dbReference type="OrthoDB" id="5985669at2759"/>
<protein>
    <submittedName>
        <fullName evidence="7">(pine wood nematode) hypothetical protein</fullName>
    </submittedName>
    <submittedName>
        <fullName evidence="11">DC_STAMP domain-containing protein</fullName>
    </submittedName>
</protein>
<dbReference type="AlphaFoldDB" id="A0A1I7RNL8"/>
<dbReference type="EMBL" id="CAJFCV020000005">
    <property type="protein sequence ID" value="CAG9124148.1"/>
    <property type="molecule type" value="Genomic_DNA"/>
</dbReference>
<evidence type="ECO:0000256" key="4">
    <source>
        <dbReference type="ARBA" id="ARBA00023136"/>
    </source>
</evidence>
<gene>
    <name evidence="7" type="ORF">BXYJ_LOCUS12232</name>
</gene>
<organism evidence="9 11">
    <name type="scientific">Bursaphelenchus xylophilus</name>
    <name type="common">Pinewood nematode worm</name>
    <name type="synonym">Aphelenchoides xylophilus</name>
    <dbReference type="NCBI Taxonomy" id="6326"/>
    <lineage>
        <taxon>Eukaryota</taxon>
        <taxon>Metazoa</taxon>
        <taxon>Ecdysozoa</taxon>
        <taxon>Nematoda</taxon>
        <taxon>Chromadorea</taxon>
        <taxon>Rhabditida</taxon>
        <taxon>Tylenchina</taxon>
        <taxon>Tylenchomorpha</taxon>
        <taxon>Aphelenchoidea</taxon>
        <taxon>Aphelenchoididae</taxon>
        <taxon>Bursaphelenchus</taxon>
    </lineage>
</organism>
<evidence type="ECO:0000256" key="1">
    <source>
        <dbReference type="ARBA" id="ARBA00004141"/>
    </source>
</evidence>
<keyword evidence="3 5" id="KW-1133">Transmembrane helix</keyword>
<dbReference type="GO" id="GO:0016020">
    <property type="term" value="C:membrane"/>
    <property type="evidence" value="ECO:0007669"/>
    <property type="project" value="UniProtKB-SubCell"/>
</dbReference>
<dbReference type="WBParaSite" id="BXY_0230500.1">
    <property type="protein sequence ID" value="BXY_0230500.1"/>
    <property type="gene ID" value="BXY_0230500"/>
</dbReference>
<comment type="subcellular location">
    <subcellularLocation>
        <location evidence="1">Membrane</location>
        <topology evidence="1">Multi-pass membrane protein</topology>
    </subcellularLocation>
</comment>
<dbReference type="eggNOG" id="KOG3726">
    <property type="taxonomic scope" value="Eukaryota"/>
</dbReference>
<reference evidence="11" key="1">
    <citation type="submission" date="2016-11" db="UniProtKB">
        <authorList>
            <consortium name="WormBaseParasite"/>
        </authorList>
    </citation>
    <scope>IDENTIFICATION</scope>
</reference>
<keyword evidence="2 5" id="KW-0812">Transmembrane</keyword>
<dbReference type="PANTHER" id="PTHR21041:SF17">
    <property type="entry name" value="E3 UBIQUITIN-PROTEIN LIGASE DCST1"/>
    <property type="match status" value="1"/>
</dbReference>
<accession>A0A1I7RNL8</accession>
<evidence type="ECO:0000259" key="6">
    <source>
        <dbReference type="Pfam" id="PF07782"/>
    </source>
</evidence>
<evidence type="ECO:0000313" key="9">
    <source>
        <dbReference type="Proteomes" id="UP000095284"/>
    </source>
</evidence>
<feature type="transmembrane region" description="Helical" evidence="5">
    <location>
        <begin position="71"/>
        <end position="90"/>
    </location>
</feature>
<keyword evidence="10" id="KW-1185">Reference proteome</keyword>
<evidence type="ECO:0000313" key="7">
    <source>
        <dbReference type="EMBL" id="CAD5232141.1"/>
    </source>
</evidence>
<dbReference type="Proteomes" id="UP000582659">
    <property type="component" value="Unassembled WGS sequence"/>
</dbReference>
<feature type="domain" description="Dendritic cell-specific transmembrane protein-like" evidence="6">
    <location>
        <begin position="418"/>
        <end position="611"/>
    </location>
</feature>
<dbReference type="InterPro" id="IPR051856">
    <property type="entry name" value="CSR-E3_Ligase_Protein"/>
</dbReference>
<feature type="transmembrane region" description="Helical" evidence="5">
    <location>
        <begin position="389"/>
        <end position="409"/>
    </location>
</feature>
<dbReference type="Pfam" id="PF07782">
    <property type="entry name" value="DC_STAMP"/>
    <property type="match status" value="1"/>
</dbReference>
<evidence type="ECO:0000313" key="10">
    <source>
        <dbReference type="Proteomes" id="UP000659654"/>
    </source>
</evidence>
<feature type="transmembrane region" description="Helical" evidence="5">
    <location>
        <begin position="41"/>
        <end position="59"/>
    </location>
</feature>
<name>A0A1I7RNL8_BURXY</name>
<evidence type="ECO:0000256" key="5">
    <source>
        <dbReference type="SAM" id="Phobius"/>
    </source>
</evidence>
<dbReference type="EMBL" id="CAJFDI010000005">
    <property type="protein sequence ID" value="CAD5232141.1"/>
    <property type="molecule type" value="Genomic_DNA"/>
</dbReference>
<feature type="transmembrane region" description="Helical" evidence="5">
    <location>
        <begin position="474"/>
        <end position="495"/>
    </location>
</feature>
<evidence type="ECO:0000313" key="8">
    <source>
        <dbReference type="EMBL" id="CAG9124148.1"/>
    </source>
</evidence>
<dbReference type="Proteomes" id="UP000095284">
    <property type="component" value="Unplaced"/>
</dbReference>
<evidence type="ECO:0000256" key="3">
    <source>
        <dbReference type="ARBA" id="ARBA00022989"/>
    </source>
</evidence>
<sequence length="709" mass="83061">MSWKQWVLPEDREEIREEKNYSLLSDIFIHSSVNDYRAIRFVYNFPIGIFIGYALHYIAWHRLNFGDFDPIFSLCFQWSIIIGSGAAFAYSPVFRCATICVCLGGLSKSGQGILTLFVIEQLNQGPISNILSNFEATSQIVVCHLELQGELTKQKLTLLAGPAEVLFEKHFKKAEEVGKEMLYKIKDVIDPFFDQVSEKNDEDDELHSIISGEKAMAERVRMLDNPGQTVEPPHSSTSNLGKNGSLAMLNKYRMAERCQSTYALAVRNCKERFSDVQSKCYDSLPIVGLLVCWQYNSDSFCRPDTMEEIAMKTCDKFQNQESSDIDMDEQMKKMRNVTDQMEEELRVNLHFKAIEEPRTERLFALSEITVDLRNSLDIIKVTSETLRELFSAFMIFLVYLIFSGAVEMIRKYLGDIDFQNHFLTQYFWRIDHKRKVQGDVFLGKIRRSERKIYKLQRPLGLPSLMELKQAWKPLLQFVVLLFVVVVIVTFDHVFYRLLVLIIDFIESEAEQTGRHEVEVKVVGNGSIASIVRDLIEFNYTGTQHREVNNKVCLVQPRKSDEMEQFLRLFFPLLVMFFLQILLNYVVKRLTLFYVLGYIFRERSKKRIIYLYNKVITQRFNDQRLAKARLKYLVKNEIYTPTKNEKPFCPLLKPLYKLKKVRCELCQGKFWRNKMENCEDCETYYCLDCLESLKWKCLVCKTRRKCRIEA</sequence>
<evidence type="ECO:0000256" key="2">
    <source>
        <dbReference type="ARBA" id="ARBA00022692"/>
    </source>
</evidence>
<reference evidence="8" key="2">
    <citation type="submission" date="2020-08" db="EMBL/GenBank/DDBJ databases">
        <authorList>
            <person name="Kikuchi T."/>
        </authorList>
    </citation>
    <scope>NUCLEOTIDE SEQUENCE</scope>
    <source>
        <strain evidence="7">Ka4C1</strain>
    </source>
</reference>
<dbReference type="Proteomes" id="UP000659654">
    <property type="component" value="Unassembled WGS sequence"/>
</dbReference>
<evidence type="ECO:0000313" key="11">
    <source>
        <dbReference type="WBParaSite" id="BXY_0230500.1"/>
    </source>
</evidence>
<dbReference type="PANTHER" id="PTHR21041">
    <property type="entry name" value="DENDRITIC CELL-SPECIFIC TRANSMEMBRANE PROTEIN"/>
    <property type="match status" value="1"/>
</dbReference>
<dbReference type="InterPro" id="IPR012858">
    <property type="entry name" value="DC_STAMP-like"/>
</dbReference>
<proteinExistence type="predicted"/>
<keyword evidence="4 5" id="KW-0472">Membrane</keyword>
<feature type="transmembrane region" description="Helical" evidence="5">
    <location>
        <begin position="568"/>
        <end position="599"/>
    </location>
</feature>